<reference evidence="3" key="1">
    <citation type="journal article" date="2019" name="Int. J. Syst. Evol. Microbiol.">
        <title>The Global Catalogue of Microorganisms (GCM) 10K type strain sequencing project: providing services to taxonomists for standard genome sequencing and annotation.</title>
        <authorList>
            <consortium name="The Broad Institute Genomics Platform"/>
            <consortium name="The Broad Institute Genome Sequencing Center for Infectious Disease"/>
            <person name="Wu L."/>
            <person name="Ma J."/>
        </authorList>
    </citation>
    <scope>NUCLEOTIDE SEQUENCE [LARGE SCALE GENOMIC DNA]</scope>
    <source>
        <strain evidence="3">NBRC 105830</strain>
    </source>
</reference>
<dbReference type="Proteomes" id="UP001157109">
    <property type="component" value="Unassembled WGS sequence"/>
</dbReference>
<feature type="compositionally biased region" description="Low complexity" evidence="1">
    <location>
        <begin position="48"/>
        <end position="70"/>
    </location>
</feature>
<evidence type="ECO:0000313" key="3">
    <source>
        <dbReference type="Proteomes" id="UP001157109"/>
    </source>
</evidence>
<organism evidence="2 3">
    <name type="scientific">Arsenicicoccus piscis</name>
    <dbReference type="NCBI Taxonomy" id="673954"/>
    <lineage>
        <taxon>Bacteria</taxon>
        <taxon>Bacillati</taxon>
        <taxon>Actinomycetota</taxon>
        <taxon>Actinomycetes</taxon>
        <taxon>Micrococcales</taxon>
        <taxon>Intrasporangiaceae</taxon>
        <taxon>Arsenicicoccus</taxon>
    </lineage>
</organism>
<keyword evidence="3" id="KW-1185">Reference proteome</keyword>
<sequence>MPSTTGVARAAATSATLGALGLVLSLVLSVSACGSGSGGSGSAGAGSGATSTTPSTASAIPTATPSTLPSPDVETIIGVVSAGTEKGCRVLTVDVTGEVLPPIGGGLQPGMIVTVRGYRLKGCAPPACRASRSRSPRSSRPRRSPPHLPSPLQTRSSTEPAPTSISIEGNSS</sequence>
<feature type="compositionally biased region" description="Basic residues" evidence="1">
    <location>
        <begin position="131"/>
        <end position="145"/>
    </location>
</feature>
<name>A0ABQ6HSI8_9MICO</name>
<evidence type="ECO:0000313" key="2">
    <source>
        <dbReference type="EMBL" id="GMA20987.1"/>
    </source>
</evidence>
<protein>
    <recommendedName>
        <fullName evidence="4">DUF5666 domain-containing protein</fullName>
    </recommendedName>
</protein>
<comment type="caution">
    <text evidence="2">The sequence shown here is derived from an EMBL/GenBank/DDBJ whole genome shotgun (WGS) entry which is preliminary data.</text>
</comment>
<feature type="region of interest" description="Disordered" evidence="1">
    <location>
        <begin position="125"/>
        <end position="172"/>
    </location>
</feature>
<dbReference type="RefSeq" id="WP_284284758.1">
    <property type="nucleotide sequence ID" value="NZ_BSUJ01000001.1"/>
</dbReference>
<proteinExistence type="predicted"/>
<gene>
    <name evidence="2" type="ORF">GCM10025862_30080</name>
</gene>
<evidence type="ECO:0008006" key="4">
    <source>
        <dbReference type="Google" id="ProtNLM"/>
    </source>
</evidence>
<dbReference type="EMBL" id="BSUJ01000001">
    <property type="protein sequence ID" value="GMA20987.1"/>
    <property type="molecule type" value="Genomic_DNA"/>
</dbReference>
<accession>A0ABQ6HSI8</accession>
<feature type="compositionally biased region" description="Polar residues" evidence="1">
    <location>
        <begin position="152"/>
        <end position="172"/>
    </location>
</feature>
<evidence type="ECO:0000256" key="1">
    <source>
        <dbReference type="SAM" id="MobiDB-lite"/>
    </source>
</evidence>
<feature type="region of interest" description="Disordered" evidence="1">
    <location>
        <begin position="39"/>
        <end position="72"/>
    </location>
</feature>